<dbReference type="RefSeq" id="WP_132145903.1">
    <property type="nucleotide sequence ID" value="NZ_SLWR01000002.1"/>
</dbReference>
<dbReference type="Proteomes" id="UP000295573">
    <property type="component" value="Unassembled WGS sequence"/>
</dbReference>
<dbReference type="AlphaFoldDB" id="A0A4R2IZW2"/>
<sequence>MSFENLPETWSDQPLSDPALTADVVDLLVSLGDRQRGTFTVVICDSDDRYQAAVAIDLPSEFRHLMPSLRPSELCSTALGAVMPAVHTAPGTSLLLALGRPGPDFWPELDNEWAEAATHICHAAGVRLIGFYIASANHIYQPLAATHAAA</sequence>
<accession>A0A4R2IZW2</accession>
<reference evidence="1 2" key="1">
    <citation type="journal article" date="2015" name="Stand. Genomic Sci.">
        <title>Genomic Encyclopedia of Bacterial and Archaeal Type Strains, Phase III: the genomes of soil and plant-associated and newly described type strains.</title>
        <authorList>
            <person name="Whitman W.B."/>
            <person name="Woyke T."/>
            <person name="Klenk H.P."/>
            <person name="Zhou Y."/>
            <person name="Lilburn T.G."/>
            <person name="Beck B.J."/>
            <person name="De Vos P."/>
            <person name="Vandamme P."/>
            <person name="Eisen J.A."/>
            <person name="Garrity G."/>
            <person name="Hugenholtz P."/>
            <person name="Kyrpides N.C."/>
        </authorList>
    </citation>
    <scope>NUCLEOTIDE SEQUENCE [LARGE SCALE GENOMIC DNA]</scope>
    <source>
        <strain evidence="1 2">VKM Ac-2541</strain>
    </source>
</reference>
<comment type="caution">
    <text evidence="1">The sequence shown here is derived from an EMBL/GenBank/DDBJ whole genome shotgun (WGS) entry which is preliminary data.</text>
</comment>
<evidence type="ECO:0000313" key="1">
    <source>
        <dbReference type="EMBL" id="TCO50512.1"/>
    </source>
</evidence>
<dbReference type="EMBL" id="SLWR01000002">
    <property type="protein sequence ID" value="TCO50512.1"/>
    <property type="molecule type" value="Genomic_DNA"/>
</dbReference>
<keyword evidence="2" id="KW-1185">Reference proteome</keyword>
<dbReference type="OrthoDB" id="3822678at2"/>
<gene>
    <name evidence="1" type="ORF">EV646_102586</name>
</gene>
<protein>
    <submittedName>
        <fullName evidence="1">Uncharacterized protein</fullName>
    </submittedName>
</protein>
<name>A0A4R2IZW2_9ACTN</name>
<proteinExistence type="predicted"/>
<organism evidence="1 2">
    <name type="scientific">Kribbella antiqua</name>
    <dbReference type="NCBI Taxonomy" id="2512217"/>
    <lineage>
        <taxon>Bacteria</taxon>
        <taxon>Bacillati</taxon>
        <taxon>Actinomycetota</taxon>
        <taxon>Actinomycetes</taxon>
        <taxon>Propionibacteriales</taxon>
        <taxon>Kribbellaceae</taxon>
        <taxon>Kribbella</taxon>
    </lineage>
</organism>
<evidence type="ECO:0000313" key="2">
    <source>
        <dbReference type="Proteomes" id="UP000295573"/>
    </source>
</evidence>